<dbReference type="AlphaFoldDB" id="A0AAD7V0W6"/>
<evidence type="ECO:0000256" key="7">
    <source>
        <dbReference type="SAM" id="Coils"/>
    </source>
</evidence>
<dbReference type="InterPro" id="IPR021640">
    <property type="entry name" value="Mediator_Med28"/>
</dbReference>
<evidence type="ECO:0000256" key="5">
    <source>
        <dbReference type="ARBA" id="ARBA00023163"/>
    </source>
</evidence>
<accession>A0AAD7V0W6</accession>
<gene>
    <name evidence="9" type="ORF">O0I10_007700</name>
</gene>
<dbReference type="EMBL" id="JARTCD010000038">
    <property type="protein sequence ID" value="KAJ8656623.1"/>
    <property type="molecule type" value="Genomic_DNA"/>
</dbReference>
<keyword evidence="3" id="KW-0805">Transcription regulation</keyword>
<sequence>MKPDHDIDLNELVNQLSSQVHGCLERILIEPQQPKQDEEPKSLETYTDELKTTAMALERQLKDVRLRSLGDRKLAVNESISLLKRDIELKQNAIDKYASKLDQWSNDLPVLVAKSKQVVLHRTDGKDIDDKNVQQQQKKEEDEEMVEEL</sequence>
<dbReference type="Pfam" id="PF11594">
    <property type="entry name" value="Med28"/>
    <property type="match status" value="1"/>
</dbReference>
<evidence type="ECO:0000256" key="8">
    <source>
        <dbReference type="SAM" id="MobiDB-lite"/>
    </source>
</evidence>
<reference evidence="9 10" key="1">
    <citation type="submission" date="2023-03" db="EMBL/GenBank/DDBJ databases">
        <title>Genome sequence of Lichtheimia ornata CBS 291.66.</title>
        <authorList>
            <person name="Mohabir J.T."/>
            <person name="Shea T.P."/>
            <person name="Kurbessoian T."/>
            <person name="Berby B."/>
            <person name="Fontaine J."/>
            <person name="Livny J."/>
            <person name="Gnirke A."/>
            <person name="Stajich J.E."/>
            <person name="Cuomo C.A."/>
        </authorList>
    </citation>
    <scope>NUCLEOTIDE SEQUENCE [LARGE SCALE GENOMIC DNA]</scope>
    <source>
        <strain evidence="9">CBS 291.66</strain>
    </source>
</reference>
<feature type="region of interest" description="Disordered" evidence="8">
    <location>
        <begin position="123"/>
        <end position="149"/>
    </location>
</feature>
<proteinExistence type="inferred from homology"/>
<evidence type="ECO:0000256" key="6">
    <source>
        <dbReference type="ARBA" id="ARBA00023242"/>
    </source>
</evidence>
<comment type="subcellular location">
    <subcellularLocation>
        <location evidence="1">Nucleus</location>
    </subcellularLocation>
</comment>
<evidence type="ECO:0000256" key="4">
    <source>
        <dbReference type="ARBA" id="ARBA00023054"/>
    </source>
</evidence>
<protein>
    <submittedName>
        <fullName evidence="9">Uncharacterized protein</fullName>
    </submittedName>
</protein>
<evidence type="ECO:0000313" key="10">
    <source>
        <dbReference type="Proteomes" id="UP001234581"/>
    </source>
</evidence>
<evidence type="ECO:0000256" key="2">
    <source>
        <dbReference type="ARBA" id="ARBA00005571"/>
    </source>
</evidence>
<dbReference type="RefSeq" id="XP_058341536.1">
    <property type="nucleotide sequence ID" value="XM_058487714.1"/>
</dbReference>
<feature type="coiled-coil region" evidence="7">
    <location>
        <begin position="47"/>
        <end position="107"/>
    </location>
</feature>
<keyword evidence="4 7" id="KW-0175">Coiled coil</keyword>
<evidence type="ECO:0000256" key="3">
    <source>
        <dbReference type="ARBA" id="ARBA00023015"/>
    </source>
</evidence>
<keyword evidence="6" id="KW-0539">Nucleus</keyword>
<keyword evidence="5" id="KW-0804">Transcription</keyword>
<organism evidence="9 10">
    <name type="scientific">Lichtheimia ornata</name>
    <dbReference type="NCBI Taxonomy" id="688661"/>
    <lineage>
        <taxon>Eukaryota</taxon>
        <taxon>Fungi</taxon>
        <taxon>Fungi incertae sedis</taxon>
        <taxon>Mucoromycota</taxon>
        <taxon>Mucoromycotina</taxon>
        <taxon>Mucoromycetes</taxon>
        <taxon>Mucorales</taxon>
        <taxon>Lichtheimiaceae</taxon>
        <taxon>Lichtheimia</taxon>
    </lineage>
</organism>
<keyword evidence="10" id="KW-1185">Reference proteome</keyword>
<comment type="similarity">
    <text evidence="2">Belongs to the Mediator complex subunit 28 family.</text>
</comment>
<feature type="compositionally biased region" description="Basic and acidic residues" evidence="8">
    <location>
        <begin position="123"/>
        <end position="140"/>
    </location>
</feature>
<evidence type="ECO:0000313" key="9">
    <source>
        <dbReference type="EMBL" id="KAJ8656623.1"/>
    </source>
</evidence>
<dbReference type="GeneID" id="83215108"/>
<dbReference type="Proteomes" id="UP001234581">
    <property type="component" value="Unassembled WGS sequence"/>
</dbReference>
<dbReference type="GO" id="GO:0005634">
    <property type="term" value="C:nucleus"/>
    <property type="evidence" value="ECO:0007669"/>
    <property type="project" value="UniProtKB-SubCell"/>
</dbReference>
<name>A0AAD7V0W6_9FUNG</name>
<evidence type="ECO:0000256" key="1">
    <source>
        <dbReference type="ARBA" id="ARBA00004123"/>
    </source>
</evidence>
<comment type="caution">
    <text evidence="9">The sequence shown here is derived from an EMBL/GenBank/DDBJ whole genome shotgun (WGS) entry which is preliminary data.</text>
</comment>